<dbReference type="OrthoDB" id="9813316at2"/>
<dbReference type="EMBL" id="CP002738">
    <property type="protein sequence ID" value="AEG00631.1"/>
    <property type="molecule type" value="Genomic_DNA"/>
</dbReference>
<keyword evidence="1" id="KW-0175">Coiled coil</keyword>
<protein>
    <submittedName>
        <fullName evidence="2">Uncharacterized protein</fullName>
    </submittedName>
</protein>
<dbReference type="HOGENOM" id="CLU_2844843_0_0_6"/>
<dbReference type="AlphaFoldDB" id="G0A7G1"/>
<dbReference type="Proteomes" id="UP000008888">
    <property type="component" value="Chromosome"/>
</dbReference>
<dbReference type="STRING" id="857087.Metme_2227"/>
<proteinExistence type="predicted"/>
<reference key="2">
    <citation type="submission" date="2011-05" db="EMBL/GenBank/DDBJ databases">
        <title>Complete genome sequence of the aerobic marine methanotroph Methylomonas methanica MC09.</title>
        <authorList>
            <person name="Boden R."/>
            <person name="Cunliffe M."/>
            <person name="Scanlan J."/>
            <person name="Moussard H."/>
            <person name="Kits K.D."/>
            <person name="Klotz M."/>
            <person name="Jetten M."/>
            <person name="Vuilleumier S."/>
            <person name="Han J."/>
            <person name="Peters L."/>
            <person name="Mikhailova N."/>
            <person name="Teshima H."/>
            <person name="Tapia R."/>
            <person name="Kyrpides N."/>
            <person name="Ivanova N."/>
            <person name="Pagani I."/>
            <person name="Cheng J.-F."/>
            <person name="Goodwin L."/>
            <person name="Han C."/>
            <person name="Hauser L."/>
            <person name="Land M."/>
            <person name="Lapidus A."/>
            <person name="Lucas S."/>
            <person name="Pitluck S."/>
            <person name="Woyke T."/>
            <person name="Stein L.Y."/>
            <person name="Murrell C."/>
        </authorList>
    </citation>
    <scope>NUCLEOTIDE SEQUENCE</scope>
    <source>
        <strain>MC09</strain>
    </source>
</reference>
<organism evidence="2 3">
    <name type="scientific">Methylomonas methanica (strain DSM 25384 / MC09)</name>
    <dbReference type="NCBI Taxonomy" id="857087"/>
    <lineage>
        <taxon>Bacteria</taxon>
        <taxon>Pseudomonadati</taxon>
        <taxon>Pseudomonadota</taxon>
        <taxon>Gammaproteobacteria</taxon>
        <taxon>Methylococcales</taxon>
        <taxon>Methylococcaceae</taxon>
        <taxon>Methylomonas</taxon>
    </lineage>
</organism>
<evidence type="ECO:0000256" key="1">
    <source>
        <dbReference type="SAM" id="Coils"/>
    </source>
</evidence>
<reference evidence="3" key="3">
    <citation type="submission" date="2011-05" db="EMBL/GenBank/DDBJ databases">
        <title>Complete sequence of Methylomonas methanica MC09.</title>
        <authorList>
            <consortium name="US DOE Joint Genome Institute"/>
            <person name="Lucas S."/>
            <person name="Han J."/>
            <person name="Lapidus A."/>
            <person name="Cheng J.-F."/>
            <person name="Goodwin L."/>
            <person name="Pitluck S."/>
            <person name="Peters L."/>
            <person name="Mikhailova N."/>
            <person name="Teshima H."/>
            <person name="Han C."/>
            <person name="Tapia R."/>
            <person name="Land M."/>
            <person name="Hauser L."/>
            <person name="Kyrpides N."/>
            <person name="Ivanova N."/>
            <person name="Pagani I."/>
            <person name="Stein L."/>
            <person name="Woyke T."/>
        </authorList>
    </citation>
    <scope>NUCLEOTIDE SEQUENCE [LARGE SCALE GENOMIC DNA]</scope>
    <source>
        <strain evidence="3">MC09</strain>
    </source>
</reference>
<dbReference type="RefSeq" id="WP_013818873.1">
    <property type="nucleotide sequence ID" value="NC_015572.1"/>
</dbReference>
<sequence>MKTKNQYIDILAAQLKELSAEIDVLTEKADNAAEQVKQNAAADLEALRAKKAAAIEKMKELEESH</sequence>
<accession>G0A7G1</accession>
<evidence type="ECO:0000313" key="3">
    <source>
        <dbReference type="Proteomes" id="UP000008888"/>
    </source>
</evidence>
<evidence type="ECO:0000313" key="2">
    <source>
        <dbReference type="EMBL" id="AEG00631.1"/>
    </source>
</evidence>
<feature type="coiled-coil region" evidence="1">
    <location>
        <begin position="8"/>
        <end position="64"/>
    </location>
</feature>
<reference evidence="2 3" key="1">
    <citation type="journal article" date="2011" name="J. Bacteriol.">
        <title>Complete Genome Sequence of the Aerobic Marine Methanotroph Methylomonas methanica MC09.</title>
        <authorList>
            <person name="Boden R."/>
            <person name="Cunliffe M."/>
            <person name="Scanlan J."/>
            <person name="Moussard H."/>
            <person name="Kits K.D."/>
            <person name="Klotz M.G."/>
            <person name="Jetten M.S."/>
            <person name="Vuilleumier S."/>
            <person name="Han J."/>
            <person name="Peters L."/>
            <person name="Mikhailova N."/>
            <person name="Teshima H."/>
            <person name="Tapia R."/>
            <person name="Kyrpides N."/>
            <person name="Ivanova N."/>
            <person name="Pagani I."/>
            <person name="Cheng J.F."/>
            <person name="Goodwin L."/>
            <person name="Han C."/>
            <person name="Hauser L."/>
            <person name="Land M.L."/>
            <person name="Lapidus A."/>
            <person name="Lucas S."/>
            <person name="Pitluck S."/>
            <person name="Woyke T."/>
            <person name="Stein L."/>
            <person name="Murrell J.C."/>
        </authorList>
    </citation>
    <scope>NUCLEOTIDE SEQUENCE [LARGE SCALE GENOMIC DNA]</scope>
    <source>
        <strain evidence="2 3">MC09</strain>
    </source>
</reference>
<name>G0A7G1_METMM</name>
<gene>
    <name evidence="2" type="ordered locus">Metme_2227</name>
</gene>
<dbReference type="KEGG" id="mmt:Metme_2227"/>
<keyword evidence="3" id="KW-1185">Reference proteome</keyword>